<dbReference type="Gene3D" id="2.130.10.10">
    <property type="entry name" value="YVTN repeat-like/Quinoprotein amine dehydrogenase"/>
    <property type="match status" value="2"/>
</dbReference>
<dbReference type="PANTHER" id="PTHR40274:SF3">
    <property type="entry name" value="VIRGINIAMYCIN B LYASE"/>
    <property type="match status" value="1"/>
</dbReference>
<accession>A0A128A3Y1</accession>
<dbReference type="KEGG" id="ndv:NDEV_1301"/>
<dbReference type="AlphaFoldDB" id="A0A128A3Y1"/>
<gene>
    <name evidence="1" type="ORF">NDEV_1301</name>
</gene>
<dbReference type="InterPro" id="IPR051344">
    <property type="entry name" value="Vgb"/>
</dbReference>
<dbReference type="Proteomes" id="UP000196239">
    <property type="component" value="Chromosome 1"/>
</dbReference>
<reference evidence="2" key="1">
    <citation type="submission" date="2015-10" db="EMBL/GenBank/DDBJ databases">
        <authorList>
            <person name="Lehtovirta-Morley L.E."/>
            <person name="Vieille C."/>
        </authorList>
    </citation>
    <scope>NUCLEOTIDE SEQUENCE [LARGE SCALE GENOMIC DNA]</scope>
</reference>
<dbReference type="SUPFAM" id="SSF63829">
    <property type="entry name" value="Calcium-dependent phosphotriesterase"/>
    <property type="match status" value="2"/>
</dbReference>
<evidence type="ECO:0000313" key="2">
    <source>
        <dbReference type="Proteomes" id="UP000196239"/>
    </source>
</evidence>
<protein>
    <recommendedName>
        <fullName evidence="3">Streptogramin lyase</fullName>
    </recommendedName>
</protein>
<proteinExistence type="predicted"/>
<keyword evidence="2" id="KW-1185">Reference proteome</keyword>
<dbReference type="PANTHER" id="PTHR40274">
    <property type="entry name" value="VIRGINIAMYCIN B LYASE"/>
    <property type="match status" value="1"/>
</dbReference>
<dbReference type="EMBL" id="LN890280">
    <property type="protein sequence ID" value="CUR52066.1"/>
    <property type="molecule type" value="Genomic_DNA"/>
</dbReference>
<sequence>MISKKTLIVIFVAAIIVLVYVDQSFRNGALSLNITSGKENQYVKEYSLPSDSAPNGLVVSDTGLVWVSSKNATLYSIDPTNGNVKNYEIKNGATSLENTNVNSTTVWAIVQDNDGKIWLSSLGTTSIWRFDPTSGTFDSYVSETGAPFQMKASQNGEIWFTTLRGDTLGVVEKSEKSGYKISAFNVGAHTNPAGLFLQNDSVWIANVGSQNILEYKINRENNTVKDISLIQSIPKDNTTLFSTPTDLLLNNNILWLTEHETSFLTSYDLGNGKVMRYPTSQNGFHTTTLPFWIRGAQDPKVLWFNEHQGNKIGRFDLSNKTLTEYSIPSLPKDGYLTYPLNLSQDPHDEKILWFSEWNTDKVGMINGHAVIPFEINLNTPKITLGHGKTGIVDLEIKGDAHLSGQLYLNASSSITPTAELGNLTVKFSSGIVDASRDSMVTLLIDGDKISSGNYTVGISASDGHVTKTKFLDLSVQNK</sequence>
<name>A0A128A3Y1_9ARCH</name>
<organism evidence="1 2">
    <name type="scientific">Nitrosotalea devaniterrae</name>
    <dbReference type="NCBI Taxonomy" id="1078905"/>
    <lineage>
        <taxon>Archaea</taxon>
        <taxon>Nitrososphaerota</taxon>
        <taxon>Nitrososphaeria</taxon>
        <taxon>Nitrosotaleales</taxon>
        <taxon>Nitrosotaleaceae</taxon>
        <taxon>Nitrosotalea</taxon>
    </lineage>
</organism>
<evidence type="ECO:0000313" key="1">
    <source>
        <dbReference type="EMBL" id="CUR52066.1"/>
    </source>
</evidence>
<evidence type="ECO:0008006" key="3">
    <source>
        <dbReference type="Google" id="ProtNLM"/>
    </source>
</evidence>
<dbReference type="InterPro" id="IPR015943">
    <property type="entry name" value="WD40/YVTN_repeat-like_dom_sf"/>
</dbReference>
<dbReference type="Pfam" id="PF24684">
    <property type="entry name" value="Vgb_lyase"/>
    <property type="match status" value="1"/>
</dbReference>